<proteinExistence type="predicted"/>
<dbReference type="AlphaFoldDB" id="A0A8R7PPD8"/>
<reference evidence="1" key="3">
    <citation type="submission" date="2022-06" db="UniProtKB">
        <authorList>
            <consortium name="EnsemblPlants"/>
        </authorList>
    </citation>
    <scope>IDENTIFICATION</scope>
</reference>
<protein>
    <submittedName>
        <fullName evidence="1">Uncharacterized protein</fullName>
    </submittedName>
</protein>
<accession>A0A8R7PPD8</accession>
<evidence type="ECO:0000313" key="1">
    <source>
        <dbReference type="EnsemblPlants" id="TuG1812G0300001025.01.T03"/>
    </source>
</evidence>
<reference evidence="1" key="2">
    <citation type="submission" date="2018-03" db="EMBL/GenBank/DDBJ databases">
        <title>The Triticum urartu genome reveals the dynamic nature of wheat genome evolution.</title>
        <authorList>
            <person name="Ling H."/>
            <person name="Ma B."/>
            <person name="Shi X."/>
            <person name="Liu H."/>
            <person name="Dong L."/>
            <person name="Sun H."/>
            <person name="Cao Y."/>
            <person name="Gao Q."/>
            <person name="Zheng S."/>
            <person name="Li Y."/>
            <person name="Yu Y."/>
            <person name="Du H."/>
            <person name="Qi M."/>
            <person name="Li Y."/>
            <person name="Yu H."/>
            <person name="Cui Y."/>
            <person name="Wang N."/>
            <person name="Chen C."/>
            <person name="Wu H."/>
            <person name="Zhao Y."/>
            <person name="Zhang J."/>
            <person name="Li Y."/>
            <person name="Zhou W."/>
            <person name="Zhang B."/>
            <person name="Hu W."/>
            <person name="Eijk M."/>
            <person name="Tang J."/>
            <person name="Witsenboer H."/>
            <person name="Zhao S."/>
            <person name="Li Z."/>
            <person name="Zhang A."/>
            <person name="Wang D."/>
            <person name="Liang C."/>
        </authorList>
    </citation>
    <scope>NUCLEOTIDE SEQUENCE [LARGE SCALE GENOMIC DNA]</scope>
    <source>
        <strain evidence="1">cv. G1812</strain>
    </source>
</reference>
<evidence type="ECO:0000313" key="2">
    <source>
        <dbReference type="Proteomes" id="UP000015106"/>
    </source>
</evidence>
<keyword evidence="2" id="KW-1185">Reference proteome</keyword>
<dbReference type="Gramene" id="TuG1812G0300001025.01.T03">
    <property type="protein sequence ID" value="TuG1812G0300001025.01.T03"/>
    <property type="gene ID" value="TuG1812G0300001025.01"/>
</dbReference>
<sequence length="71" mass="8265">MGPVIVVDLEVTLIRKYICTYFIKYISLNTSLQLMTMSRGVKEVWNSHKCHTRMTKSGYEDKSSCAHDCRF</sequence>
<reference evidence="2" key="1">
    <citation type="journal article" date="2013" name="Nature">
        <title>Draft genome of the wheat A-genome progenitor Triticum urartu.</title>
        <authorList>
            <person name="Ling H.Q."/>
            <person name="Zhao S."/>
            <person name="Liu D."/>
            <person name="Wang J."/>
            <person name="Sun H."/>
            <person name="Zhang C."/>
            <person name="Fan H."/>
            <person name="Li D."/>
            <person name="Dong L."/>
            <person name="Tao Y."/>
            <person name="Gao C."/>
            <person name="Wu H."/>
            <person name="Li Y."/>
            <person name="Cui Y."/>
            <person name="Guo X."/>
            <person name="Zheng S."/>
            <person name="Wang B."/>
            <person name="Yu K."/>
            <person name="Liang Q."/>
            <person name="Yang W."/>
            <person name="Lou X."/>
            <person name="Chen J."/>
            <person name="Feng M."/>
            <person name="Jian J."/>
            <person name="Zhang X."/>
            <person name="Luo G."/>
            <person name="Jiang Y."/>
            <person name="Liu J."/>
            <person name="Wang Z."/>
            <person name="Sha Y."/>
            <person name="Zhang B."/>
            <person name="Wu H."/>
            <person name="Tang D."/>
            <person name="Shen Q."/>
            <person name="Xue P."/>
            <person name="Zou S."/>
            <person name="Wang X."/>
            <person name="Liu X."/>
            <person name="Wang F."/>
            <person name="Yang Y."/>
            <person name="An X."/>
            <person name="Dong Z."/>
            <person name="Zhang K."/>
            <person name="Zhang X."/>
            <person name="Luo M.C."/>
            <person name="Dvorak J."/>
            <person name="Tong Y."/>
            <person name="Wang J."/>
            <person name="Yang H."/>
            <person name="Li Z."/>
            <person name="Wang D."/>
            <person name="Zhang A."/>
            <person name="Wang J."/>
        </authorList>
    </citation>
    <scope>NUCLEOTIDE SEQUENCE</scope>
    <source>
        <strain evidence="2">cv. G1812</strain>
    </source>
</reference>
<dbReference type="EnsemblPlants" id="TuG1812G0300001025.01.T03">
    <property type="protein sequence ID" value="TuG1812G0300001025.01.T03"/>
    <property type="gene ID" value="TuG1812G0300001025.01"/>
</dbReference>
<dbReference type="Proteomes" id="UP000015106">
    <property type="component" value="Chromosome 3"/>
</dbReference>
<name>A0A8R7PPD8_TRIUA</name>
<organism evidence="1 2">
    <name type="scientific">Triticum urartu</name>
    <name type="common">Red wild einkorn</name>
    <name type="synonym">Crithodium urartu</name>
    <dbReference type="NCBI Taxonomy" id="4572"/>
    <lineage>
        <taxon>Eukaryota</taxon>
        <taxon>Viridiplantae</taxon>
        <taxon>Streptophyta</taxon>
        <taxon>Embryophyta</taxon>
        <taxon>Tracheophyta</taxon>
        <taxon>Spermatophyta</taxon>
        <taxon>Magnoliopsida</taxon>
        <taxon>Liliopsida</taxon>
        <taxon>Poales</taxon>
        <taxon>Poaceae</taxon>
        <taxon>BOP clade</taxon>
        <taxon>Pooideae</taxon>
        <taxon>Triticodae</taxon>
        <taxon>Triticeae</taxon>
        <taxon>Triticinae</taxon>
        <taxon>Triticum</taxon>
    </lineage>
</organism>